<dbReference type="Proteomes" id="UP001652660">
    <property type="component" value="Chromosome 6e"/>
</dbReference>
<feature type="compositionally biased region" description="Basic and acidic residues" evidence="1">
    <location>
        <begin position="503"/>
        <end position="519"/>
    </location>
</feature>
<dbReference type="RefSeq" id="XP_071910496.1">
    <property type="nucleotide sequence ID" value="XM_072054395.1"/>
</dbReference>
<dbReference type="PANTHER" id="PTHR33476">
    <property type="entry name" value="EMB|CAB62613.1"/>
    <property type="match status" value="1"/>
</dbReference>
<sequence length="538" mass="59692">MSRVRVLNLTSGLFVCTLHTVQILPLSLKRVAVCALWAQFFGHSLQFTAQQLAISLDPFVFLLPYSNLYTTRAVSFAGSKMWQVFLAAAAAAGSGILAKKLIINTSVAEPNIDFKPDDQKNHVLNDQESFNESLLLPQDSIFSSNDGFQDDYNDNAQCEVLADGSIFRFSSTPGPSCSVMGSKNLRKKLGCGSRRVKENAEGLGRNAKGKEGKKCEVVGCGKQGWVVEKRSGKRFSVCLKKRRTSKNITGKCESCASKGNSFFNWGLSIGMMYMMSAGKAEISRLNNSMDETAKLVKELKAELSRRKTLHNRYSSNLRTEVETNQINCRGMLAYATATTSCSEKADAGKVIDSLVAEEGECSSSVLTEEQPPDLSEMDHLEAEFESELQKLPWCFTEGSRLNERADTSEAHVLARELHRADDKIHQIRACPEFDGISPSELDQKLSHLLIEQQESQIVQLESELHQTHSKLYEKEAELQALKDCVRRLTDFSLGSASDEETEVQTKDDKTRQGDQEMKPGPESSAKSIVGMKRAMDFE</sequence>
<reference evidence="3" key="1">
    <citation type="submission" date="2025-08" db="UniProtKB">
        <authorList>
            <consortium name="RefSeq"/>
        </authorList>
    </citation>
    <scope>IDENTIFICATION</scope>
    <source>
        <tissue evidence="3">Leaves</tissue>
    </source>
</reference>
<accession>A0ABM4UT83</accession>
<organism evidence="2 3">
    <name type="scientific">Coffea arabica</name>
    <name type="common">Arabian coffee</name>
    <dbReference type="NCBI Taxonomy" id="13443"/>
    <lineage>
        <taxon>Eukaryota</taxon>
        <taxon>Viridiplantae</taxon>
        <taxon>Streptophyta</taxon>
        <taxon>Embryophyta</taxon>
        <taxon>Tracheophyta</taxon>
        <taxon>Spermatophyta</taxon>
        <taxon>Magnoliopsida</taxon>
        <taxon>eudicotyledons</taxon>
        <taxon>Gunneridae</taxon>
        <taxon>Pentapetalae</taxon>
        <taxon>asterids</taxon>
        <taxon>lamiids</taxon>
        <taxon>Gentianales</taxon>
        <taxon>Rubiaceae</taxon>
        <taxon>Ixoroideae</taxon>
        <taxon>Gardenieae complex</taxon>
        <taxon>Bertiereae - Coffeeae clade</taxon>
        <taxon>Coffeeae</taxon>
        <taxon>Coffea</taxon>
    </lineage>
</organism>
<dbReference type="GeneID" id="140009282"/>
<evidence type="ECO:0000313" key="3">
    <source>
        <dbReference type="RefSeq" id="XP_071910496.1"/>
    </source>
</evidence>
<gene>
    <name evidence="3" type="primary">LOC140009282</name>
</gene>
<name>A0ABM4UT83_COFAR</name>
<dbReference type="PANTHER" id="PTHR33476:SF4">
    <property type="entry name" value="POLAR LOCALIZATION DURING ASYMMETRIC DIVISION AND PROTEIN"/>
    <property type="match status" value="1"/>
</dbReference>
<evidence type="ECO:0000313" key="2">
    <source>
        <dbReference type="Proteomes" id="UP001652660"/>
    </source>
</evidence>
<proteinExistence type="predicted"/>
<protein>
    <recommendedName>
        <fullName evidence="4">Protein POLAR LOCALIZATION DURING ASYMMETRIC DIVISION AND REDISTRIBUTION-like</fullName>
    </recommendedName>
</protein>
<dbReference type="InterPro" id="IPR040348">
    <property type="entry name" value="POLAR-like"/>
</dbReference>
<feature type="region of interest" description="Disordered" evidence="1">
    <location>
        <begin position="495"/>
        <end position="538"/>
    </location>
</feature>
<keyword evidence="2" id="KW-1185">Reference proteome</keyword>
<evidence type="ECO:0000256" key="1">
    <source>
        <dbReference type="SAM" id="MobiDB-lite"/>
    </source>
</evidence>
<evidence type="ECO:0008006" key="4">
    <source>
        <dbReference type="Google" id="ProtNLM"/>
    </source>
</evidence>